<accession>A7HZH9</accession>
<sequence>MPSLKFFAEVENLILNFNQNDVKCFVKDYHFKTNGLNLLKSANFTLYNFLKIKIYFFVSLDLNVYF</sequence>
<protein>
    <submittedName>
        <fullName evidence="1">Uncharacterized protein</fullName>
    </submittedName>
</protein>
<evidence type="ECO:0000313" key="1">
    <source>
        <dbReference type="EMBL" id="ABS51256.1"/>
    </source>
</evidence>
<organism evidence="1 2">
    <name type="scientific">Campylobacter hominis (strain ATCC BAA-381 / DSM 21671 / CCUG 45161 / LMG 19568 / NCTC 13146 / CH001A)</name>
    <dbReference type="NCBI Taxonomy" id="360107"/>
    <lineage>
        <taxon>Bacteria</taxon>
        <taxon>Pseudomonadati</taxon>
        <taxon>Campylobacterota</taxon>
        <taxon>Epsilonproteobacteria</taxon>
        <taxon>Campylobacterales</taxon>
        <taxon>Campylobacteraceae</taxon>
        <taxon>Campylobacter</taxon>
    </lineage>
</organism>
<dbReference type="Proteomes" id="UP000002407">
    <property type="component" value="Chromosome"/>
</dbReference>
<name>A7HZH9_CAMHC</name>
<gene>
    <name evidence="1" type="ordered locus">CHAB381_0049</name>
</gene>
<dbReference type="KEGG" id="cha:CHAB381_0049"/>
<keyword evidence="2" id="KW-1185">Reference proteome</keyword>
<proteinExistence type="predicted"/>
<reference evidence="2" key="1">
    <citation type="submission" date="2007-07" db="EMBL/GenBank/DDBJ databases">
        <title>Complete genome sequence of Campylobacter hominis ATCC BAA-381, a commensal isolated from the human gastrointestinal tract.</title>
        <authorList>
            <person name="Fouts D.E."/>
            <person name="Mongodin E.F."/>
            <person name="Puiu D."/>
            <person name="Sebastian Y."/>
            <person name="Miller W.G."/>
            <person name="Mandrell R.E."/>
            <person name="Nelson K.E."/>
        </authorList>
    </citation>
    <scope>NUCLEOTIDE SEQUENCE [LARGE SCALE GENOMIC DNA]</scope>
    <source>
        <strain evidence="2">ATCC BAA-381 / LMG 19568 / NCTC 13146 / CH001A</strain>
    </source>
</reference>
<dbReference type="AlphaFoldDB" id="A7HZH9"/>
<dbReference type="HOGENOM" id="CLU_2822967_0_0_7"/>
<evidence type="ECO:0000313" key="2">
    <source>
        <dbReference type="Proteomes" id="UP000002407"/>
    </source>
</evidence>
<dbReference type="EMBL" id="CP000776">
    <property type="protein sequence ID" value="ABS51256.1"/>
    <property type="molecule type" value="Genomic_DNA"/>
</dbReference>